<reference evidence="5 6" key="1">
    <citation type="submission" date="2018-09" db="EMBL/GenBank/DDBJ databases">
        <title>Glutamicibacter mishrai S5-52T (LMG 29155T = KCTC 39846T).</title>
        <authorList>
            <person name="Das S.K."/>
        </authorList>
    </citation>
    <scope>NUCLEOTIDE SEQUENCE [LARGE SCALE GENOMIC DNA]</scope>
    <source>
        <strain evidence="5 6">S5-52</strain>
    </source>
</reference>
<dbReference type="InterPro" id="IPR001845">
    <property type="entry name" value="HTH_ArsR_DNA-bd_dom"/>
</dbReference>
<keyword evidence="6" id="KW-1185">Reference proteome</keyword>
<dbReference type="InterPro" id="IPR036388">
    <property type="entry name" value="WH-like_DNA-bd_sf"/>
</dbReference>
<dbReference type="PROSITE" id="PS50987">
    <property type="entry name" value="HTH_ARSR_2"/>
    <property type="match status" value="1"/>
</dbReference>
<sequence>MTSEYGVPRAQAGIISSDLLDMTVVVLKTLSDPLRLQMLWALCDDDLTLSELSQLIGVSPSVASQLLARMRTAGVLQTKKTGRHVIYSMHDELSRQFIRQMLDFAAHRLELQDGPVASQD</sequence>
<dbReference type="NCBIfam" id="NF033788">
    <property type="entry name" value="HTH_metalloreg"/>
    <property type="match status" value="1"/>
</dbReference>
<feature type="domain" description="HTH arsR-type" evidence="4">
    <location>
        <begin position="15"/>
        <end position="109"/>
    </location>
</feature>
<dbReference type="InterPro" id="IPR036390">
    <property type="entry name" value="WH_DNA-bd_sf"/>
</dbReference>
<dbReference type="CDD" id="cd00090">
    <property type="entry name" value="HTH_ARSR"/>
    <property type="match status" value="1"/>
</dbReference>
<proteinExistence type="predicted"/>
<keyword evidence="3" id="KW-0804">Transcription</keyword>
<dbReference type="EMBL" id="CP032549">
    <property type="protein sequence ID" value="QIV88518.1"/>
    <property type="molecule type" value="Genomic_DNA"/>
</dbReference>
<dbReference type="GO" id="GO:0003677">
    <property type="term" value="F:DNA binding"/>
    <property type="evidence" value="ECO:0007669"/>
    <property type="project" value="UniProtKB-KW"/>
</dbReference>
<organism evidence="5 6">
    <name type="scientific">Glutamicibacter mishrai</name>
    <dbReference type="NCBI Taxonomy" id="1775880"/>
    <lineage>
        <taxon>Bacteria</taxon>
        <taxon>Bacillati</taxon>
        <taxon>Actinomycetota</taxon>
        <taxon>Actinomycetes</taxon>
        <taxon>Micrococcales</taxon>
        <taxon>Micrococcaceae</taxon>
        <taxon>Glutamicibacter</taxon>
    </lineage>
</organism>
<dbReference type="Pfam" id="PF01022">
    <property type="entry name" value="HTH_5"/>
    <property type="match status" value="1"/>
</dbReference>
<dbReference type="PANTHER" id="PTHR43132">
    <property type="entry name" value="ARSENICAL RESISTANCE OPERON REPRESSOR ARSR-RELATED"/>
    <property type="match status" value="1"/>
</dbReference>
<evidence type="ECO:0000256" key="2">
    <source>
        <dbReference type="ARBA" id="ARBA00023125"/>
    </source>
</evidence>
<protein>
    <submittedName>
        <fullName evidence="5">ArsR family transcriptional regulator</fullName>
    </submittedName>
</protein>
<dbReference type="SMART" id="SM00418">
    <property type="entry name" value="HTH_ARSR"/>
    <property type="match status" value="1"/>
</dbReference>
<keyword evidence="2" id="KW-0238">DNA-binding</keyword>
<dbReference type="InterPro" id="IPR051011">
    <property type="entry name" value="Metal_resp_trans_reg"/>
</dbReference>
<dbReference type="AlphaFoldDB" id="A0A6H0SM89"/>
<keyword evidence="1" id="KW-0805">Transcription regulation</keyword>
<dbReference type="PRINTS" id="PR00778">
    <property type="entry name" value="HTHARSR"/>
</dbReference>
<dbReference type="SUPFAM" id="SSF46785">
    <property type="entry name" value="Winged helix' DNA-binding domain"/>
    <property type="match status" value="1"/>
</dbReference>
<dbReference type="GO" id="GO:0003700">
    <property type="term" value="F:DNA-binding transcription factor activity"/>
    <property type="evidence" value="ECO:0007669"/>
    <property type="project" value="InterPro"/>
</dbReference>
<evidence type="ECO:0000256" key="1">
    <source>
        <dbReference type="ARBA" id="ARBA00023015"/>
    </source>
</evidence>
<dbReference type="RefSeq" id="WP_172512824.1">
    <property type="nucleotide sequence ID" value="NZ_CP032549.1"/>
</dbReference>
<dbReference type="PANTHER" id="PTHR43132:SF8">
    <property type="entry name" value="HTH-TYPE TRANSCRIPTIONAL REGULATOR KMTR"/>
    <property type="match status" value="1"/>
</dbReference>
<dbReference type="InterPro" id="IPR011991">
    <property type="entry name" value="ArsR-like_HTH"/>
</dbReference>
<name>A0A6H0SM89_9MICC</name>
<gene>
    <name evidence="5" type="ORF">D3791_16240</name>
</gene>
<evidence type="ECO:0000313" key="5">
    <source>
        <dbReference type="EMBL" id="QIV88518.1"/>
    </source>
</evidence>
<evidence type="ECO:0000259" key="4">
    <source>
        <dbReference type="PROSITE" id="PS50987"/>
    </source>
</evidence>
<dbReference type="Gene3D" id="1.10.10.10">
    <property type="entry name" value="Winged helix-like DNA-binding domain superfamily/Winged helix DNA-binding domain"/>
    <property type="match status" value="1"/>
</dbReference>
<evidence type="ECO:0000256" key="3">
    <source>
        <dbReference type="ARBA" id="ARBA00023163"/>
    </source>
</evidence>
<dbReference type="Proteomes" id="UP000502331">
    <property type="component" value="Chromosome"/>
</dbReference>
<evidence type="ECO:0000313" key="6">
    <source>
        <dbReference type="Proteomes" id="UP000502331"/>
    </source>
</evidence>
<accession>A0A6H0SM89</accession>